<sequence>MGRITKQLYKRYRQDVEKQQPAELVEREATLRRRLVFFATTQGFWLGTHIVSAVASGGLSLAISGVVLTYHMYTMLETLVKHHIVCKVMAIRSIKFRPLASAEIVALIKWSSVSMVVGELTSLFAGGAVHDMIQPALAAPDPDISDTVSTAVDAVQADPAGAAMEAMPYVNQFLIETAAQELATRAAQQQCPRDKKNDKSDITHTEAQGASAYIEAMCPSCATTIRVPRSLSSSTGTITCTSCQISSLTQACKVTSSPSSTVHSQSQVRALHLGVFCEECLSGIFDKRYMCSECDFDLCDGCHSNVGSSHEHPTSFVLIEFNRDDTLQVATKFVSWSIAVHTGIFCDGCDEEDIAGIRHSCQVCPYFDLCDQCFHSGPGIEHNPDHDFQVIQPPASYHPY</sequence>
<keyword evidence="1" id="KW-0479">Metal-binding</keyword>
<dbReference type="PROSITE" id="PS50135">
    <property type="entry name" value="ZF_ZZ_2"/>
    <property type="match status" value="1"/>
</dbReference>
<dbReference type="GO" id="GO:0035973">
    <property type="term" value="P:aggrephagy"/>
    <property type="evidence" value="ECO:0007669"/>
    <property type="project" value="TreeGrafter"/>
</dbReference>
<dbReference type="GO" id="GO:0007032">
    <property type="term" value="P:endosome organization"/>
    <property type="evidence" value="ECO:0007669"/>
    <property type="project" value="TreeGrafter"/>
</dbReference>
<dbReference type="GO" id="GO:0044753">
    <property type="term" value="C:amphisome"/>
    <property type="evidence" value="ECO:0007669"/>
    <property type="project" value="TreeGrafter"/>
</dbReference>
<accession>A0AAN6G9E3</accession>
<dbReference type="GO" id="GO:0070530">
    <property type="term" value="F:K63-linked polyubiquitin modification-dependent protein binding"/>
    <property type="evidence" value="ECO:0007669"/>
    <property type="project" value="TreeGrafter"/>
</dbReference>
<feature type="domain" description="ZZ-type" evidence="6">
    <location>
        <begin position="341"/>
        <end position="396"/>
    </location>
</feature>
<dbReference type="GO" id="GO:0005080">
    <property type="term" value="F:protein kinase C binding"/>
    <property type="evidence" value="ECO:0007669"/>
    <property type="project" value="TreeGrafter"/>
</dbReference>
<evidence type="ECO:0000256" key="2">
    <source>
        <dbReference type="ARBA" id="ARBA00022771"/>
    </source>
</evidence>
<dbReference type="GO" id="GO:0016235">
    <property type="term" value="C:aggresome"/>
    <property type="evidence" value="ECO:0007669"/>
    <property type="project" value="TreeGrafter"/>
</dbReference>
<comment type="caution">
    <text evidence="7">The sequence shown here is derived from an EMBL/GenBank/DDBJ whole genome shotgun (WGS) entry which is preliminary data.</text>
</comment>
<organism evidence="7 8">
    <name type="scientific">Tilletia horrida</name>
    <dbReference type="NCBI Taxonomy" id="155126"/>
    <lineage>
        <taxon>Eukaryota</taxon>
        <taxon>Fungi</taxon>
        <taxon>Dikarya</taxon>
        <taxon>Basidiomycota</taxon>
        <taxon>Ustilaginomycotina</taxon>
        <taxon>Exobasidiomycetes</taxon>
        <taxon>Tilletiales</taxon>
        <taxon>Tilletiaceae</taxon>
        <taxon>Tilletia</taxon>
    </lineage>
</organism>
<keyword evidence="5" id="KW-0472">Membrane</keyword>
<proteinExistence type="predicted"/>
<dbReference type="InterPro" id="IPR043145">
    <property type="entry name" value="Znf_ZZ_sf"/>
</dbReference>
<dbReference type="GO" id="GO:0008270">
    <property type="term" value="F:zinc ion binding"/>
    <property type="evidence" value="ECO:0007669"/>
    <property type="project" value="UniProtKB-KW"/>
</dbReference>
<evidence type="ECO:0000256" key="3">
    <source>
        <dbReference type="ARBA" id="ARBA00022833"/>
    </source>
</evidence>
<evidence type="ECO:0000256" key="1">
    <source>
        <dbReference type="ARBA" id="ARBA00022723"/>
    </source>
</evidence>
<keyword evidence="3" id="KW-0862">Zinc</keyword>
<dbReference type="SUPFAM" id="SSF57850">
    <property type="entry name" value="RING/U-box"/>
    <property type="match status" value="2"/>
</dbReference>
<dbReference type="Pfam" id="PF00569">
    <property type="entry name" value="ZZ"/>
    <property type="match status" value="1"/>
</dbReference>
<evidence type="ECO:0000259" key="6">
    <source>
        <dbReference type="PROSITE" id="PS50135"/>
    </source>
</evidence>
<dbReference type="AlphaFoldDB" id="A0AAN6G9E3"/>
<dbReference type="PANTHER" id="PTHR15090:SF0">
    <property type="entry name" value="SEQUESTOSOME-1"/>
    <property type="match status" value="1"/>
</dbReference>
<dbReference type="InterPro" id="IPR052260">
    <property type="entry name" value="Autophagy_Rcpt_SigReg"/>
</dbReference>
<evidence type="ECO:0000313" key="7">
    <source>
        <dbReference type="EMBL" id="KAK0528881.1"/>
    </source>
</evidence>
<feature type="transmembrane region" description="Helical" evidence="5">
    <location>
        <begin position="43"/>
        <end position="73"/>
    </location>
</feature>
<dbReference type="PANTHER" id="PTHR15090">
    <property type="entry name" value="SEQUESTOSOME 1-RELATED"/>
    <property type="match status" value="1"/>
</dbReference>
<keyword evidence="2 4" id="KW-0863">Zinc-finger</keyword>
<dbReference type="InterPro" id="IPR000433">
    <property type="entry name" value="Znf_ZZ"/>
</dbReference>
<evidence type="ECO:0000256" key="4">
    <source>
        <dbReference type="PROSITE-ProRule" id="PRU00228"/>
    </source>
</evidence>
<dbReference type="EMBL" id="JAPDMQ010000260">
    <property type="protein sequence ID" value="KAK0528881.1"/>
    <property type="molecule type" value="Genomic_DNA"/>
</dbReference>
<dbReference type="GO" id="GO:0000423">
    <property type="term" value="P:mitophagy"/>
    <property type="evidence" value="ECO:0007669"/>
    <property type="project" value="TreeGrafter"/>
</dbReference>
<dbReference type="SMART" id="SM00291">
    <property type="entry name" value="ZnF_ZZ"/>
    <property type="match status" value="2"/>
</dbReference>
<evidence type="ECO:0000256" key="5">
    <source>
        <dbReference type="SAM" id="Phobius"/>
    </source>
</evidence>
<gene>
    <name evidence="7" type="ORF">OC842_004419</name>
</gene>
<keyword evidence="5" id="KW-0812">Transmembrane</keyword>
<protein>
    <recommendedName>
        <fullName evidence="6">ZZ-type domain-containing protein</fullName>
    </recommendedName>
</protein>
<evidence type="ECO:0000313" key="8">
    <source>
        <dbReference type="Proteomes" id="UP001176521"/>
    </source>
</evidence>
<dbReference type="Proteomes" id="UP001176521">
    <property type="component" value="Unassembled WGS sequence"/>
</dbReference>
<dbReference type="Gene3D" id="3.30.60.90">
    <property type="match status" value="2"/>
</dbReference>
<name>A0AAN6G9E3_9BASI</name>
<keyword evidence="8" id="KW-1185">Reference proteome</keyword>
<keyword evidence="5" id="KW-1133">Transmembrane helix</keyword>
<reference evidence="7" key="1">
    <citation type="journal article" date="2023" name="PhytoFront">
        <title>Draft Genome Resources of Seven Strains of Tilletia horrida, Causal Agent of Kernel Smut of Rice.</title>
        <authorList>
            <person name="Khanal S."/>
            <person name="Antony Babu S."/>
            <person name="Zhou X.G."/>
        </authorList>
    </citation>
    <scope>NUCLEOTIDE SEQUENCE</scope>
    <source>
        <strain evidence="7">TX3</strain>
    </source>
</reference>
<dbReference type="CDD" id="cd02249">
    <property type="entry name" value="ZZ"/>
    <property type="match status" value="1"/>
</dbReference>